<accession>A0A7Y9ZK98</accession>
<proteinExistence type="predicted"/>
<evidence type="ECO:0000313" key="2">
    <source>
        <dbReference type="EMBL" id="NYI47034.1"/>
    </source>
</evidence>
<dbReference type="EMBL" id="JACBZM010000001">
    <property type="protein sequence ID" value="NYI47034.1"/>
    <property type="molecule type" value="Genomic_DNA"/>
</dbReference>
<name>A0A7Y9ZK98_9ACTN</name>
<dbReference type="AlphaFoldDB" id="A0A7Y9ZK98"/>
<feature type="region of interest" description="Disordered" evidence="1">
    <location>
        <begin position="139"/>
        <end position="160"/>
    </location>
</feature>
<dbReference type="RefSeq" id="WP_179650943.1">
    <property type="nucleotide sequence ID" value="NZ_JACBZM010000001.1"/>
</dbReference>
<organism evidence="2 3">
    <name type="scientific">Nocardioides aromaticivorans</name>
    <dbReference type="NCBI Taxonomy" id="200618"/>
    <lineage>
        <taxon>Bacteria</taxon>
        <taxon>Bacillati</taxon>
        <taxon>Actinomycetota</taxon>
        <taxon>Actinomycetes</taxon>
        <taxon>Propionibacteriales</taxon>
        <taxon>Nocardioidaceae</taxon>
        <taxon>Nocardioides</taxon>
    </lineage>
</organism>
<protein>
    <submittedName>
        <fullName evidence="2">Uncharacterized protein</fullName>
    </submittedName>
</protein>
<gene>
    <name evidence="2" type="ORF">BJ993_004114</name>
</gene>
<dbReference type="Proteomes" id="UP000562045">
    <property type="component" value="Unassembled WGS sequence"/>
</dbReference>
<evidence type="ECO:0000313" key="3">
    <source>
        <dbReference type="Proteomes" id="UP000562045"/>
    </source>
</evidence>
<comment type="caution">
    <text evidence="2">The sequence shown here is derived from an EMBL/GenBank/DDBJ whole genome shotgun (WGS) entry which is preliminary data.</text>
</comment>
<sequence>MIPRRLTETDADWGSWATAYHTTIVGALEDLLFRTVPRPGPAPLDDRPVVVPETVLDGSARWLAAHGAGDLRSLSWAARGHAAAGDDEAAGALLSAAAVHPGYAELVRGASRDVAVATADLAHRLDVVDDVLVAVTALAEESPAPEPPTGLRQRPADATDRDRSRLLVADLVGRRGVPPLATEDAERAGCELVAGCRTAVEDYDLAWFTVAVRGLVRLPHLPPRLVRDAVTFLCAQQDRSGAFGAPLVDDPVERLALHREWTVLATAALVEASEPTT</sequence>
<reference evidence="2 3" key="1">
    <citation type="submission" date="2020-07" db="EMBL/GenBank/DDBJ databases">
        <title>Sequencing the genomes of 1000 actinobacteria strains.</title>
        <authorList>
            <person name="Klenk H.-P."/>
        </authorList>
    </citation>
    <scope>NUCLEOTIDE SEQUENCE [LARGE SCALE GENOMIC DNA]</scope>
    <source>
        <strain evidence="2 3">DSM 15131</strain>
    </source>
</reference>
<evidence type="ECO:0000256" key="1">
    <source>
        <dbReference type="SAM" id="MobiDB-lite"/>
    </source>
</evidence>